<accession>A0A6J6EEH4</accession>
<dbReference type="EMBL" id="CAEZTQ010000097">
    <property type="protein sequence ID" value="CAB4573635.1"/>
    <property type="molecule type" value="Genomic_DNA"/>
</dbReference>
<sequence length="143" mass="15444">MNRIKNLVIAGVCAVSLSACSTQIISTATTLPPSETTTTTLAPPEGDIVELLDQLDELTQNLGQEIVDGERAVFTAKYERAQQILVAVEPQIRASGIDMVDDVERIVGLIGTATIRKRPADADKAQRFLTLIRESLPELLASQ</sequence>
<proteinExistence type="predicted"/>
<organism evidence="1">
    <name type="scientific">freshwater metagenome</name>
    <dbReference type="NCBI Taxonomy" id="449393"/>
    <lineage>
        <taxon>unclassified sequences</taxon>
        <taxon>metagenomes</taxon>
        <taxon>ecological metagenomes</taxon>
    </lineage>
</organism>
<protein>
    <submittedName>
        <fullName evidence="1">Unannotated protein</fullName>
    </submittedName>
</protein>
<reference evidence="1" key="1">
    <citation type="submission" date="2020-05" db="EMBL/GenBank/DDBJ databases">
        <authorList>
            <person name="Chiriac C."/>
            <person name="Salcher M."/>
            <person name="Ghai R."/>
            <person name="Kavagutti S V."/>
        </authorList>
    </citation>
    <scope>NUCLEOTIDE SEQUENCE</scope>
</reference>
<dbReference type="PROSITE" id="PS51257">
    <property type="entry name" value="PROKAR_LIPOPROTEIN"/>
    <property type="match status" value="1"/>
</dbReference>
<dbReference type="AlphaFoldDB" id="A0A6J6EEH4"/>
<evidence type="ECO:0000313" key="1">
    <source>
        <dbReference type="EMBL" id="CAB4573635.1"/>
    </source>
</evidence>
<name>A0A6J6EEH4_9ZZZZ</name>
<gene>
    <name evidence="1" type="ORF">UFOPK1704_00587</name>
</gene>